<sequence length="312" mass="32918">MVVGSINMDLVAEMTRPPVMGETVLANALHHLPGGKGANQAVAAARLGARVVFLGAVGSDPFAASLIENLKTAGVATHRIRTVDGPSGIALITLAQGDNQIIIYPGANHALKPEDVLQAEEEFKTAQVVLLQFEIPLPVVAQAARSAKAHGRRVIVNPAPAQAFPTEWFPYIDVLTPNREELATLSEMPVERPSDVVQAMRKLKAQGARAIVTTLGDAGVAYLNADGEARFVPAYDVPVVDTTGAGDAFNGALAVALAEGRSLYASIEFANRVAALKVTRMGAQAGMPRREEVDGNFAWRTRRPAEDGSGSE</sequence>
<accession>A0A2R6Y2I3</accession>
<reference evidence="15" key="1">
    <citation type="journal article" date="2018" name="Sci. Rep.">
        <title>Lignite coal burning seam in the remote Altai Mountains harbors a hydrogen-driven thermophilic microbial community.</title>
        <authorList>
            <person name="Kadnikov V.V."/>
            <person name="Mardanov A.V."/>
            <person name="Ivasenko D.A."/>
            <person name="Antsiferov D.V."/>
            <person name="Beletsky A.V."/>
            <person name="Karnachuk O.V."/>
            <person name="Ravin N.V."/>
        </authorList>
    </citation>
    <scope>NUCLEOTIDE SEQUENCE [LARGE SCALE GENOMIC DNA]</scope>
</reference>
<feature type="binding site" evidence="12">
    <location>
        <position position="241"/>
    </location>
    <ligand>
        <name>K(+)</name>
        <dbReference type="ChEBI" id="CHEBI:29103"/>
    </ligand>
</feature>
<evidence type="ECO:0000256" key="10">
    <source>
        <dbReference type="ARBA" id="ARBA00022958"/>
    </source>
</evidence>
<evidence type="ECO:0000313" key="14">
    <source>
        <dbReference type="EMBL" id="PTQ56896.1"/>
    </source>
</evidence>
<evidence type="ECO:0000256" key="7">
    <source>
        <dbReference type="ARBA" id="ARBA00022777"/>
    </source>
</evidence>
<feature type="binding site" evidence="12">
    <location>
        <begin position="246"/>
        <end position="247"/>
    </location>
    <ligand>
        <name>ATP</name>
        <dbReference type="ChEBI" id="CHEBI:30616"/>
    </ligand>
</feature>
<evidence type="ECO:0000256" key="6">
    <source>
        <dbReference type="ARBA" id="ARBA00022741"/>
    </source>
</evidence>
<dbReference type="InterPro" id="IPR029056">
    <property type="entry name" value="Ribokinase-like"/>
</dbReference>
<dbReference type="GO" id="GO:0019303">
    <property type="term" value="P:D-ribose catabolic process"/>
    <property type="evidence" value="ECO:0007669"/>
    <property type="project" value="UniProtKB-UniRule"/>
</dbReference>
<evidence type="ECO:0000259" key="13">
    <source>
        <dbReference type="Pfam" id="PF00294"/>
    </source>
</evidence>
<evidence type="ECO:0000256" key="2">
    <source>
        <dbReference type="ARBA" id="ARBA00012035"/>
    </source>
</evidence>
<keyword evidence="10 12" id="KW-0630">Potassium</keyword>
<dbReference type="HAMAP" id="MF_01987">
    <property type="entry name" value="Ribokinase"/>
    <property type="match status" value="1"/>
</dbReference>
<feature type="binding site" evidence="12">
    <location>
        <position position="277"/>
    </location>
    <ligand>
        <name>K(+)</name>
        <dbReference type="ChEBI" id="CHEBI:29103"/>
    </ligand>
</feature>
<organism evidence="14 15">
    <name type="scientific">Candidatus Carbonibacillus altaicus</name>
    <dbReference type="NCBI Taxonomy" id="2163959"/>
    <lineage>
        <taxon>Bacteria</taxon>
        <taxon>Bacillati</taxon>
        <taxon>Bacillota</taxon>
        <taxon>Bacilli</taxon>
        <taxon>Bacillales</taxon>
        <taxon>Candidatus Carbonibacillus</taxon>
    </lineage>
</organism>
<dbReference type="PANTHER" id="PTHR10584:SF166">
    <property type="entry name" value="RIBOKINASE"/>
    <property type="match status" value="1"/>
</dbReference>
<dbReference type="CDD" id="cd01174">
    <property type="entry name" value="ribokinase"/>
    <property type="match status" value="1"/>
</dbReference>
<dbReference type="PANTHER" id="PTHR10584">
    <property type="entry name" value="SUGAR KINASE"/>
    <property type="match status" value="1"/>
</dbReference>
<comment type="similarity">
    <text evidence="1">Belongs to the carbohydrate kinase pfkB family.</text>
</comment>
<dbReference type="GO" id="GO:0005524">
    <property type="term" value="F:ATP binding"/>
    <property type="evidence" value="ECO:0007669"/>
    <property type="project" value="UniProtKB-UniRule"/>
</dbReference>
<keyword evidence="4 12" id="KW-0808">Transferase</keyword>
<comment type="pathway">
    <text evidence="12">Carbohydrate metabolism; D-ribose degradation; D-ribose 5-phosphate from beta-D-ribopyranose: step 2/2.</text>
</comment>
<dbReference type="GO" id="GO:0004747">
    <property type="term" value="F:ribokinase activity"/>
    <property type="evidence" value="ECO:0007669"/>
    <property type="project" value="UniProtKB-UniRule"/>
</dbReference>
<keyword evidence="7 12" id="KW-0418">Kinase</keyword>
<proteinExistence type="inferred from homology"/>
<dbReference type="UniPathway" id="UPA00916">
    <property type="reaction ID" value="UER00889"/>
</dbReference>
<evidence type="ECO:0000256" key="8">
    <source>
        <dbReference type="ARBA" id="ARBA00022840"/>
    </source>
</evidence>
<comment type="caution">
    <text evidence="14">The sequence shown here is derived from an EMBL/GenBank/DDBJ whole genome shotgun (WGS) entry which is preliminary data.</text>
</comment>
<keyword evidence="5 12" id="KW-0479">Metal-binding</keyword>
<feature type="binding site" evidence="12">
    <location>
        <begin position="214"/>
        <end position="219"/>
    </location>
    <ligand>
        <name>ATP</name>
        <dbReference type="ChEBI" id="CHEBI:30616"/>
    </ligand>
</feature>
<feature type="domain" description="Carbohydrate kinase PfkB" evidence="13">
    <location>
        <begin position="1"/>
        <end position="288"/>
    </location>
</feature>
<dbReference type="EC" id="2.7.1.15" evidence="2 12"/>
<feature type="binding site" evidence="12">
    <location>
        <position position="134"/>
    </location>
    <ligand>
        <name>substrate</name>
    </ligand>
</feature>
<dbReference type="PROSITE" id="PS00584">
    <property type="entry name" value="PFKB_KINASES_2"/>
    <property type="match status" value="1"/>
</dbReference>
<keyword evidence="8 12" id="KW-0067">ATP-binding</keyword>
<evidence type="ECO:0000256" key="12">
    <source>
        <dbReference type="HAMAP-Rule" id="MF_01987"/>
    </source>
</evidence>
<feature type="binding site" evidence="12">
    <location>
        <position position="271"/>
    </location>
    <ligand>
        <name>ATP</name>
        <dbReference type="ChEBI" id="CHEBI:30616"/>
    </ligand>
</feature>
<evidence type="ECO:0000256" key="3">
    <source>
        <dbReference type="ARBA" id="ARBA00016943"/>
    </source>
</evidence>
<feature type="binding site" evidence="12">
    <location>
        <position position="282"/>
    </location>
    <ligand>
        <name>K(+)</name>
        <dbReference type="ChEBI" id="CHEBI:29103"/>
    </ligand>
</feature>
<protein>
    <recommendedName>
        <fullName evidence="3 12">Ribokinase</fullName>
        <shortName evidence="12">RK</shortName>
        <ecNumber evidence="2 12">2.7.1.15</ecNumber>
    </recommendedName>
</protein>
<dbReference type="InterPro" id="IPR002139">
    <property type="entry name" value="Ribo/fructo_kinase"/>
</dbReference>
<evidence type="ECO:0000256" key="5">
    <source>
        <dbReference type="ARBA" id="ARBA00022723"/>
    </source>
</evidence>
<keyword evidence="9 12" id="KW-0460">Magnesium</keyword>
<keyword evidence="11 12" id="KW-0119">Carbohydrate metabolism</keyword>
<comment type="function">
    <text evidence="12">Catalyzes the phosphorylation of ribose at O-5 in a reaction requiring ATP and magnesium. The resulting D-ribose-5-phosphate can then be used either for sythesis of nucleotides, histidine, and tryptophan, or as a component of the pentose phosphate pathway.</text>
</comment>
<comment type="cofactor">
    <cofactor evidence="12">
        <name>Mg(2+)</name>
        <dbReference type="ChEBI" id="CHEBI:18420"/>
    </cofactor>
    <text evidence="12">Requires a divalent cation, most likely magnesium in vivo, as an electrophilic catalyst to aid phosphoryl group transfer. It is the chelate of the metal and the nucleotide that is the actual substrate.</text>
</comment>
<comment type="subcellular location">
    <subcellularLocation>
        <location evidence="12">Cytoplasm</location>
    </subcellularLocation>
</comment>
<comment type="catalytic activity">
    <reaction evidence="12">
        <text>D-ribose + ATP = D-ribose 5-phosphate + ADP + H(+)</text>
        <dbReference type="Rhea" id="RHEA:13697"/>
        <dbReference type="ChEBI" id="CHEBI:15378"/>
        <dbReference type="ChEBI" id="CHEBI:30616"/>
        <dbReference type="ChEBI" id="CHEBI:47013"/>
        <dbReference type="ChEBI" id="CHEBI:78346"/>
        <dbReference type="ChEBI" id="CHEBI:456216"/>
        <dbReference type="EC" id="2.7.1.15"/>
    </reaction>
</comment>
<evidence type="ECO:0000256" key="11">
    <source>
        <dbReference type="ARBA" id="ARBA00023277"/>
    </source>
</evidence>
<gene>
    <name evidence="12" type="primary">rbsK</name>
    <name evidence="14" type="ORF">BSOLF_2572</name>
</gene>
<feature type="binding site" evidence="12">
    <location>
        <begin position="35"/>
        <end position="39"/>
    </location>
    <ligand>
        <name>substrate</name>
    </ligand>
</feature>
<keyword evidence="6 12" id="KW-0547">Nucleotide-binding</keyword>
<evidence type="ECO:0000313" key="15">
    <source>
        <dbReference type="Proteomes" id="UP000244338"/>
    </source>
</evidence>
<dbReference type="PRINTS" id="PR00990">
    <property type="entry name" value="RIBOKINASE"/>
</dbReference>
<dbReference type="EMBL" id="PEBX01000017">
    <property type="protein sequence ID" value="PTQ56896.1"/>
    <property type="molecule type" value="Genomic_DNA"/>
</dbReference>
<feature type="binding site" evidence="12">
    <location>
        <position position="247"/>
    </location>
    <ligand>
        <name>substrate</name>
    </ligand>
</feature>
<keyword evidence="12" id="KW-0963">Cytoplasm</keyword>
<comment type="subunit">
    <text evidence="12">Homodimer.</text>
</comment>
<dbReference type="Gene3D" id="3.40.1190.20">
    <property type="match status" value="1"/>
</dbReference>
<dbReference type="GO" id="GO:0005829">
    <property type="term" value="C:cytosol"/>
    <property type="evidence" value="ECO:0007669"/>
    <property type="project" value="TreeGrafter"/>
</dbReference>
<dbReference type="InterPro" id="IPR011877">
    <property type="entry name" value="Ribokinase"/>
</dbReference>
<dbReference type="SUPFAM" id="SSF53613">
    <property type="entry name" value="Ribokinase-like"/>
    <property type="match status" value="1"/>
</dbReference>
<dbReference type="GO" id="GO:0046872">
    <property type="term" value="F:metal ion binding"/>
    <property type="evidence" value="ECO:0007669"/>
    <property type="project" value="UniProtKB-KW"/>
</dbReference>
<feature type="binding site" evidence="12">
    <location>
        <position position="280"/>
    </location>
    <ligand>
        <name>K(+)</name>
        <dbReference type="ChEBI" id="CHEBI:29103"/>
    </ligand>
</feature>
<dbReference type="NCBIfam" id="TIGR02152">
    <property type="entry name" value="D_ribokin_bact"/>
    <property type="match status" value="1"/>
</dbReference>
<feature type="binding site" evidence="12">
    <location>
        <position position="178"/>
    </location>
    <ligand>
        <name>ATP</name>
        <dbReference type="ChEBI" id="CHEBI:30616"/>
    </ligand>
</feature>
<dbReference type="Pfam" id="PF00294">
    <property type="entry name" value="PfkB"/>
    <property type="match status" value="1"/>
</dbReference>
<dbReference type="AlphaFoldDB" id="A0A2R6Y2I3"/>
<evidence type="ECO:0000256" key="9">
    <source>
        <dbReference type="ARBA" id="ARBA00022842"/>
    </source>
</evidence>
<evidence type="ECO:0000256" key="1">
    <source>
        <dbReference type="ARBA" id="ARBA00005380"/>
    </source>
</evidence>
<dbReference type="Proteomes" id="UP000244338">
    <property type="component" value="Unassembled WGS sequence"/>
</dbReference>
<comment type="similarity">
    <text evidence="12">Belongs to the carbohydrate kinase PfkB family. Ribokinase subfamily.</text>
</comment>
<feature type="active site" description="Proton acceptor" evidence="12">
    <location>
        <position position="247"/>
    </location>
</feature>
<evidence type="ECO:0000256" key="4">
    <source>
        <dbReference type="ARBA" id="ARBA00022679"/>
    </source>
</evidence>
<comment type="caution">
    <text evidence="12">Lacks conserved residue(s) required for the propagation of feature annotation.</text>
</comment>
<dbReference type="InterPro" id="IPR011611">
    <property type="entry name" value="PfkB_dom"/>
</dbReference>
<name>A0A2R6Y2I3_9BACL</name>
<feature type="binding site" evidence="12">
    <location>
        <begin position="7"/>
        <end position="9"/>
    </location>
    <ligand>
        <name>substrate</name>
    </ligand>
</feature>
<feature type="binding site" evidence="12">
    <location>
        <position position="243"/>
    </location>
    <ligand>
        <name>K(+)</name>
        <dbReference type="ChEBI" id="CHEBI:29103"/>
    </ligand>
</feature>
<comment type="activity regulation">
    <text evidence="12">Activated by a monovalent cation that binds near, but not in, the active site. The most likely occupant of the site in vivo is potassium. Ion binding induces a conformational change that may alter substrate affinity.</text>
</comment>
<dbReference type="InterPro" id="IPR002173">
    <property type="entry name" value="Carboh/pur_kinase_PfkB_CS"/>
</dbReference>